<dbReference type="SMART" id="SM00852">
    <property type="entry name" value="MoCF_biosynth"/>
    <property type="match status" value="1"/>
</dbReference>
<organism evidence="6 7">
    <name type="scientific">Thermodesulfatator indicus (strain DSM 15286 / JCM 11887 / CIR29812)</name>
    <dbReference type="NCBI Taxonomy" id="667014"/>
    <lineage>
        <taxon>Bacteria</taxon>
        <taxon>Pseudomonadati</taxon>
        <taxon>Thermodesulfobacteriota</taxon>
        <taxon>Thermodesulfobacteria</taxon>
        <taxon>Thermodesulfobacteriales</taxon>
        <taxon>Thermodesulfatatoraceae</taxon>
        <taxon>Thermodesulfatator</taxon>
    </lineage>
</organism>
<dbReference type="GO" id="GO:0061599">
    <property type="term" value="F:molybdopterin molybdotransferase activity"/>
    <property type="evidence" value="ECO:0007669"/>
    <property type="project" value="UniProtKB-UniRule"/>
</dbReference>
<evidence type="ECO:0000256" key="3">
    <source>
        <dbReference type="ARBA" id="ARBA00047317"/>
    </source>
</evidence>
<proteinExistence type="inferred from homology"/>
<keyword evidence="4" id="KW-0460">Magnesium</keyword>
<protein>
    <recommendedName>
        <fullName evidence="4">Molybdopterin molybdenumtransferase</fullName>
        <ecNumber evidence="4">2.10.1.1</ecNumber>
    </recommendedName>
</protein>
<keyword evidence="7" id="KW-1185">Reference proteome</keyword>
<gene>
    <name evidence="6" type="ordered locus">Thein_1872</name>
</gene>
<dbReference type="EC" id="2.10.1.1" evidence="4"/>
<dbReference type="PANTHER" id="PTHR10192:SF5">
    <property type="entry name" value="GEPHYRIN"/>
    <property type="match status" value="1"/>
</dbReference>
<dbReference type="NCBIfam" id="NF045515">
    <property type="entry name" value="Glp_gephyrin"/>
    <property type="match status" value="1"/>
</dbReference>
<dbReference type="AlphaFoldDB" id="F8AC92"/>
<dbReference type="SUPFAM" id="SSF63882">
    <property type="entry name" value="MoeA N-terminal region -like"/>
    <property type="match status" value="1"/>
</dbReference>
<dbReference type="GO" id="GO:0006777">
    <property type="term" value="P:Mo-molybdopterin cofactor biosynthetic process"/>
    <property type="evidence" value="ECO:0007669"/>
    <property type="project" value="UniProtKB-UniRule"/>
</dbReference>
<dbReference type="RefSeq" id="WP_013908466.1">
    <property type="nucleotide sequence ID" value="NC_015681.1"/>
</dbReference>
<dbReference type="InterPro" id="IPR036135">
    <property type="entry name" value="MoeA_linker/N_sf"/>
</dbReference>
<dbReference type="Gene3D" id="2.170.190.11">
    <property type="entry name" value="Molybdopterin biosynthesis moea protein, domain 3"/>
    <property type="match status" value="1"/>
</dbReference>
<sequence length="410" mass="44681">MISFREALSLIAKHLSPLKPIYLPVWKARGFVLAEDVKSRVDVPNRDVSLKDGYAVRAEDISAANPEDPVILKLIGEIFAGGDEDFEVLPGTCVRITAGAPLPTGANAVLAEEFSRLEGESVLALADAPEGINVIKKGDDLLKEEIILESGTFLSPTEVGLLAAAGFDKVKVFSRPRVKIIATGDEVVAPGSPLEPGKLYASNLVTLVSWCNHFDFPVSWALISDEKSQLKIAVEEALLENDVLITSGGAWKGPKDLVLRVLKELGWQEIFNYVRIGPGKAISFGKIGEKVIFCLPGGPPSNQMAFLNLALPGLLRLCGRGMNPFPTIKALNRQRLSGEREWTQFFFGKILRKKNCLWFQALPFKSRLSYVGQADALAILPEGQDVLKEGESICVRMLKPCSACDFSEGY</sequence>
<feature type="domain" description="MoaB/Mog" evidence="5">
    <location>
        <begin position="179"/>
        <end position="316"/>
    </location>
</feature>
<dbReference type="KEGG" id="tid:Thein_1872"/>
<dbReference type="EMBL" id="CP002683">
    <property type="protein sequence ID" value="AEH45727.1"/>
    <property type="molecule type" value="Genomic_DNA"/>
</dbReference>
<dbReference type="Gene3D" id="2.40.340.10">
    <property type="entry name" value="MoeA, C-terminal, domain IV"/>
    <property type="match status" value="1"/>
</dbReference>
<dbReference type="UniPathway" id="UPA00344"/>
<dbReference type="InParanoid" id="F8AC92"/>
<evidence type="ECO:0000259" key="5">
    <source>
        <dbReference type="SMART" id="SM00852"/>
    </source>
</evidence>
<dbReference type="PaxDb" id="667014-Thein_1872"/>
<dbReference type="Pfam" id="PF03453">
    <property type="entry name" value="MoeA_N"/>
    <property type="match status" value="1"/>
</dbReference>
<evidence type="ECO:0000256" key="2">
    <source>
        <dbReference type="ARBA" id="ARBA00010763"/>
    </source>
</evidence>
<comment type="catalytic activity">
    <reaction evidence="3">
        <text>adenylyl-molybdopterin + molybdate = Mo-molybdopterin + AMP + H(+)</text>
        <dbReference type="Rhea" id="RHEA:35047"/>
        <dbReference type="ChEBI" id="CHEBI:15378"/>
        <dbReference type="ChEBI" id="CHEBI:36264"/>
        <dbReference type="ChEBI" id="CHEBI:62727"/>
        <dbReference type="ChEBI" id="CHEBI:71302"/>
        <dbReference type="ChEBI" id="CHEBI:456215"/>
        <dbReference type="EC" id="2.10.1.1"/>
    </reaction>
</comment>
<dbReference type="CDD" id="cd00887">
    <property type="entry name" value="MoeA"/>
    <property type="match status" value="1"/>
</dbReference>
<accession>F8AC92</accession>
<comment type="pathway">
    <text evidence="4">Cofactor biosynthesis; molybdopterin biosynthesis.</text>
</comment>
<dbReference type="PANTHER" id="PTHR10192">
    <property type="entry name" value="MOLYBDOPTERIN BIOSYNTHESIS PROTEIN"/>
    <property type="match status" value="1"/>
</dbReference>
<dbReference type="STRING" id="667014.Thein_1872"/>
<keyword evidence="4" id="KW-0500">Molybdenum</keyword>
<keyword evidence="4" id="KW-0808">Transferase</keyword>
<dbReference type="Gene3D" id="3.90.105.10">
    <property type="entry name" value="Molybdopterin biosynthesis moea protein, domain 2"/>
    <property type="match status" value="1"/>
</dbReference>
<keyword evidence="4" id="KW-0501">Molybdenum cofactor biosynthesis</keyword>
<dbReference type="Gene3D" id="3.40.980.10">
    <property type="entry name" value="MoaB/Mog-like domain"/>
    <property type="match status" value="1"/>
</dbReference>
<dbReference type="Pfam" id="PF00994">
    <property type="entry name" value="MoCF_biosynth"/>
    <property type="match status" value="1"/>
</dbReference>
<dbReference type="eggNOG" id="COG0303">
    <property type="taxonomic scope" value="Bacteria"/>
</dbReference>
<reference evidence="7" key="1">
    <citation type="submission" date="2011-04" db="EMBL/GenBank/DDBJ databases">
        <title>The complete genome of Thermodesulfatator indicus DSM 15286.</title>
        <authorList>
            <person name="Lucas S."/>
            <person name="Copeland A."/>
            <person name="Lapidus A."/>
            <person name="Bruce D."/>
            <person name="Goodwin L."/>
            <person name="Pitluck S."/>
            <person name="Peters L."/>
            <person name="Kyrpides N."/>
            <person name="Mavromatis K."/>
            <person name="Pagani I."/>
            <person name="Ivanova N."/>
            <person name="Saunders L."/>
            <person name="Detter J.C."/>
            <person name="Tapia R."/>
            <person name="Han C."/>
            <person name="Land M."/>
            <person name="Hauser L."/>
            <person name="Markowitz V."/>
            <person name="Cheng J.-F."/>
            <person name="Hugenholtz P."/>
            <person name="Woyke T."/>
            <person name="Wu D."/>
            <person name="Spring S."/>
            <person name="Schroeder M."/>
            <person name="Brambilla E."/>
            <person name="Klenk H.-P."/>
            <person name="Eisen J.A."/>
        </authorList>
    </citation>
    <scope>NUCLEOTIDE SEQUENCE [LARGE SCALE GENOMIC DNA]</scope>
    <source>
        <strain evidence="7">DSM 15286 / JCM 11887 / CIR29812</strain>
    </source>
</reference>
<dbReference type="HOGENOM" id="CLU_010186_7_2_0"/>
<evidence type="ECO:0000256" key="1">
    <source>
        <dbReference type="ARBA" id="ARBA00002901"/>
    </source>
</evidence>
<dbReference type="Proteomes" id="UP000006793">
    <property type="component" value="Chromosome"/>
</dbReference>
<dbReference type="InterPro" id="IPR038987">
    <property type="entry name" value="MoeA-like"/>
</dbReference>
<dbReference type="InterPro" id="IPR036425">
    <property type="entry name" value="MoaB/Mog-like_dom_sf"/>
</dbReference>
<name>F8AC92_THEID</name>
<evidence type="ECO:0000313" key="7">
    <source>
        <dbReference type="Proteomes" id="UP000006793"/>
    </source>
</evidence>
<dbReference type="InterPro" id="IPR001453">
    <property type="entry name" value="MoaB/Mog_dom"/>
</dbReference>
<dbReference type="SUPFAM" id="SSF53218">
    <property type="entry name" value="Molybdenum cofactor biosynthesis proteins"/>
    <property type="match status" value="1"/>
</dbReference>
<evidence type="ECO:0000256" key="4">
    <source>
        <dbReference type="RuleBase" id="RU365090"/>
    </source>
</evidence>
<dbReference type="InterPro" id="IPR036688">
    <property type="entry name" value="MoeA_C_domain_IV_sf"/>
</dbReference>
<comment type="cofactor">
    <cofactor evidence="4">
        <name>Mg(2+)</name>
        <dbReference type="ChEBI" id="CHEBI:18420"/>
    </cofactor>
</comment>
<keyword evidence="4" id="KW-0479">Metal-binding</keyword>
<reference evidence="6 7" key="2">
    <citation type="journal article" date="2012" name="Stand. Genomic Sci.">
        <title>Complete genome sequence of the thermophilic sulfate-reducing ocean bacterium Thermodesulfatator indicus type strain (CIR29812(T)).</title>
        <authorList>
            <person name="Anderson I."/>
            <person name="Saunders E."/>
            <person name="Lapidus A."/>
            <person name="Nolan M."/>
            <person name="Lucas S."/>
            <person name="Tice H."/>
            <person name="Del Rio T.G."/>
            <person name="Cheng J.F."/>
            <person name="Han C."/>
            <person name="Tapia R."/>
            <person name="Goodwin L.A."/>
            <person name="Pitluck S."/>
            <person name="Liolios K."/>
            <person name="Mavromatis K."/>
            <person name="Pagani I."/>
            <person name="Ivanova N."/>
            <person name="Mikhailova N."/>
            <person name="Pati A."/>
            <person name="Chen A."/>
            <person name="Palaniappan K."/>
            <person name="Land M."/>
            <person name="Hauser L."/>
            <person name="Jeffries C.D."/>
            <person name="Chang Y.J."/>
            <person name="Brambilla E.M."/>
            <person name="Rohde M."/>
            <person name="Spring S."/>
            <person name="Goker M."/>
            <person name="Detter J.C."/>
            <person name="Woyke T."/>
            <person name="Bristow J."/>
            <person name="Eisen J.A."/>
            <person name="Markowitz V."/>
            <person name="Hugenholtz P."/>
            <person name="Kyrpides N.C."/>
            <person name="Klenk H.P."/>
        </authorList>
    </citation>
    <scope>NUCLEOTIDE SEQUENCE [LARGE SCALE GENOMIC DNA]</scope>
    <source>
        <strain evidence="7">DSM 15286 / JCM 11887 / CIR29812</strain>
    </source>
</reference>
<dbReference type="InterPro" id="IPR005110">
    <property type="entry name" value="MoeA_linker/N"/>
</dbReference>
<comment type="similarity">
    <text evidence="2 4">Belongs to the MoeA family.</text>
</comment>
<dbReference type="GO" id="GO:0005829">
    <property type="term" value="C:cytosol"/>
    <property type="evidence" value="ECO:0007669"/>
    <property type="project" value="TreeGrafter"/>
</dbReference>
<comment type="function">
    <text evidence="1 4">Catalyzes the insertion of molybdate into adenylated molybdopterin with the concomitant release of AMP.</text>
</comment>
<evidence type="ECO:0000313" key="6">
    <source>
        <dbReference type="EMBL" id="AEH45727.1"/>
    </source>
</evidence>
<dbReference type="OrthoDB" id="9804758at2"/>
<dbReference type="GO" id="GO:0046872">
    <property type="term" value="F:metal ion binding"/>
    <property type="evidence" value="ECO:0007669"/>
    <property type="project" value="UniProtKB-UniRule"/>
</dbReference>
<dbReference type="PATRIC" id="fig|667014.3.peg.1925"/>